<dbReference type="CDD" id="cd04750">
    <property type="entry name" value="Commd2"/>
    <property type="match status" value="1"/>
</dbReference>
<dbReference type="Pfam" id="PF07258">
    <property type="entry name" value="COMM_domain"/>
    <property type="match status" value="1"/>
</dbReference>
<protein>
    <submittedName>
        <fullName evidence="2">COMM domain-containing protein 2</fullName>
    </submittedName>
</protein>
<name>A0AA35WGA9_GEOBA</name>
<dbReference type="Proteomes" id="UP001174909">
    <property type="component" value="Unassembled WGS sequence"/>
</dbReference>
<dbReference type="Pfam" id="PF21672">
    <property type="entry name" value="COMM_HN"/>
    <property type="match status" value="1"/>
</dbReference>
<dbReference type="PANTHER" id="PTHR15857:SF0">
    <property type="entry name" value="COMM DOMAIN-CONTAINING PROTEIN 2"/>
    <property type="match status" value="1"/>
</dbReference>
<proteinExistence type="predicted"/>
<evidence type="ECO:0000313" key="3">
    <source>
        <dbReference type="Proteomes" id="UP001174909"/>
    </source>
</evidence>
<accession>A0AA35WGA9</accession>
<feature type="domain" description="COMM" evidence="1">
    <location>
        <begin position="123"/>
        <end position="190"/>
    </location>
</feature>
<comment type="caution">
    <text evidence="2">The sequence shown here is derived from an EMBL/GenBank/DDBJ whole genome shotgun (WGS) entry which is preliminary data.</text>
</comment>
<dbReference type="PROSITE" id="PS51269">
    <property type="entry name" value="COMM"/>
    <property type="match status" value="1"/>
</dbReference>
<evidence type="ECO:0000313" key="2">
    <source>
        <dbReference type="EMBL" id="CAI8019464.1"/>
    </source>
</evidence>
<gene>
    <name evidence="2" type="ORF">GBAR_LOCUS11705</name>
</gene>
<organism evidence="2 3">
    <name type="scientific">Geodia barretti</name>
    <name type="common">Barrett's horny sponge</name>
    <dbReference type="NCBI Taxonomy" id="519541"/>
    <lineage>
        <taxon>Eukaryota</taxon>
        <taxon>Metazoa</taxon>
        <taxon>Porifera</taxon>
        <taxon>Demospongiae</taxon>
        <taxon>Heteroscleromorpha</taxon>
        <taxon>Tetractinellida</taxon>
        <taxon>Astrophorina</taxon>
        <taxon>Geodiidae</taxon>
        <taxon>Geodia</taxon>
    </lineage>
</organism>
<evidence type="ECO:0000259" key="1">
    <source>
        <dbReference type="PROSITE" id="PS51269"/>
    </source>
</evidence>
<reference evidence="2" key="1">
    <citation type="submission" date="2023-03" db="EMBL/GenBank/DDBJ databases">
        <authorList>
            <person name="Steffen K."/>
            <person name="Cardenas P."/>
        </authorList>
    </citation>
    <scope>NUCLEOTIDE SEQUENCE</scope>
</reference>
<dbReference type="EMBL" id="CASHTH010001755">
    <property type="protein sequence ID" value="CAI8019464.1"/>
    <property type="molecule type" value="Genomic_DNA"/>
</dbReference>
<dbReference type="AlphaFoldDB" id="A0AA35WGA9"/>
<keyword evidence="3" id="KW-1185">Reference proteome</keyword>
<dbReference type="InterPro" id="IPR017920">
    <property type="entry name" value="COMM"/>
</dbReference>
<dbReference type="PANTHER" id="PTHR15857">
    <property type="entry name" value="COMM DOMAIN CONTAINING PROTEIN 2"/>
    <property type="match status" value="1"/>
</dbReference>
<sequence length="199" mass="23032">MLLVLSEEHKVHLGFLTQVDVEVVKEFCKISLEFIRRGTNPKLYQSAGQKLEVDPQTVQHGVEGLMYLITECSKLMVSEIDFLDSIMVLGFSEELNQHLLKLYQENCHEVRAILSQMTMDLPHYHNLEWRLDVQLASRSLQQQADPSLTLRLHTKDNGVMRQQNLQTDPANLQHITKSLETALSELSSQYCRRIMRNIK</sequence>
<dbReference type="InterPro" id="IPR037354">
    <property type="entry name" value="Commd2"/>
</dbReference>